<comment type="similarity">
    <text evidence="2">Belongs to the otopetrin family.</text>
</comment>
<dbReference type="Pfam" id="PF03189">
    <property type="entry name" value="Otopetrin"/>
    <property type="match status" value="1"/>
</dbReference>
<feature type="transmembrane region" description="Helical" evidence="11">
    <location>
        <begin position="95"/>
        <end position="114"/>
    </location>
</feature>
<evidence type="ECO:0000256" key="1">
    <source>
        <dbReference type="ARBA" id="ARBA00004651"/>
    </source>
</evidence>
<keyword evidence="8" id="KW-0406">Ion transport</keyword>
<feature type="transmembrane region" description="Helical" evidence="11">
    <location>
        <begin position="276"/>
        <end position="296"/>
    </location>
</feature>
<protein>
    <submittedName>
        <fullName evidence="12">Uncharacterized protein</fullName>
    </submittedName>
</protein>
<gene>
    <name evidence="12" type="ORF">LSH36_510g02034</name>
</gene>
<feature type="transmembrane region" description="Helical" evidence="11">
    <location>
        <begin position="521"/>
        <end position="545"/>
    </location>
</feature>
<keyword evidence="5 11" id="KW-0812">Transmembrane</keyword>
<keyword evidence="4" id="KW-1003">Cell membrane</keyword>
<dbReference type="PANTHER" id="PTHR21522:SF32">
    <property type="entry name" value="OTOPETRIN-2"/>
    <property type="match status" value="1"/>
</dbReference>
<evidence type="ECO:0000256" key="2">
    <source>
        <dbReference type="ARBA" id="ARBA00006513"/>
    </source>
</evidence>
<feature type="transmembrane region" description="Helical" evidence="11">
    <location>
        <begin position="376"/>
        <end position="393"/>
    </location>
</feature>
<feature type="transmembrane region" description="Helical" evidence="11">
    <location>
        <begin position="409"/>
        <end position="429"/>
    </location>
</feature>
<comment type="subcellular location">
    <subcellularLocation>
        <location evidence="1">Cell membrane</location>
        <topology evidence="1">Multi-pass membrane protein</topology>
    </subcellularLocation>
</comment>
<evidence type="ECO:0000256" key="11">
    <source>
        <dbReference type="SAM" id="Phobius"/>
    </source>
</evidence>
<keyword evidence="3" id="KW-0813">Transport</keyword>
<keyword evidence="6" id="KW-0375">Hydrogen ion transport</keyword>
<evidence type="ECO:0000256" key="3">
    <source>
        <dbReference type="ARBA" id="ARBA00022448"/>
    </source>
</evidence>
<accession>A0AAD9J8Q5</accession>
<feature type="transmembrane region" description="Helical" evidence="11">
    <location>
        <begin position="441"/>
        <end position="461"/>
    </location>
</feature>
<dbReference type="GO" id="GO:0005886">
    <property type="term" value="C:plasma membrane"/>
    <property type="evidence" value="ECO:0007669"/>
    <property type="project" value="UniProtKB-SubCell"/>
</dbReference>
<dbReference type="Proteomes" id="UP001208570">
    <property type="component" value="Unassembled WGS sequence"/>
</dbReference>
<organism evidence="12 13">
    <name type="scientific">Paralvinella palmiformis</name>
    <dbReference type="NCBI Taxonomy" id="53620"/>
    <lineage>
        <taxon>Eukaryota</taxon>
        <taxon>Metazoa</taxon>
        <taxon>Spiralia</taxon>
        <taxon>Lophotrochozoa</taxon>
        <taxon>Annelida</taxon>
        <taxon>Polychaeta</taxon>
        <taxon>Sedentaria</taxon>
        <taxon>Canalipalpata</taxon>
        <taxon>Terebellida</taxon>
        <taxon>Terebelliformia</taxon>
        <taxon>Alvinellidae</taxon>
        <taxon>Paralvinella</taxon>
    </lineage>
</organism>
<feature type="transmembrane region" description="Helical" evidence="11">
    <location>
        <begin position="337"/>
        <end position="356"/>
    </location>
</feature>
<evidence type="ECO:0000256" key="6">
    <source>
        <dbReference type="ARBA" id="ARBA00022781"/>
    </source>
</evidence>
<dbReference type="PANTHER" id="PTHR21522">
    <property type="entry name" value="PROTON CHANNEL OTOP"/>
    <property type="match status" value="1"/>
</dbReference>
<dbReference type="InterPro" id="IPR004878">
    <property type="entry name" value="Otopetrin"/>
</dbReference>
<name>A0AAD9J8Q5_9ANNE</name>
<feature type="transmembrane region" description="Helical" evidence="11">
    <location>
        <begin position="164"/>
        <end position="186"/>
    </location>
</feature>
<evidence type="ECO:0000256" key="7">
    <source>
        <dbReference type="ARBA" id="ARBA00022989"/>
    </source>
</evidence>
<dbReference type="EMBL" id="JAODUP010000510">
    <property type="protein sequence ID" value="KAK2148198.1"/>
    <property type="molecule type" value="Genomic_DNA"/>
</dbReference>
<keyword evidence="10" id="KW-0407">Ion channel</keyword>
<evidence type="ECO:0000313" key="13">
    <source>
        <dbReference type="Proteomes" id="UP001208570"/>
    </source>
</evidence>
<reference evidence="12" key="1">
    <citation type="journal article" date="2023" name="Mol. Biol. Evol.">
        <title>Third-Generation Sequencing Reveals the Adaptive Role of the Epigenome in Three Deep-Sea Polychaetes.</title>
        <authorList>
            <person name="Perez M."/>
            <person name="Aroh O."/>
            <person name="Sun Y."/>
            <person name="Lan Y."/>
            <person name="Juniper S.K."/>
            <person name="Young C.R."/>
            <person name="Angers B."/>
            <person name="Qian P.Y."/>
        </authorList>
    </citation>
    <scope>NUCLEOTIDE SEQUENCE</scope>
    <source>
        <strain evidence="12">P08H-3</strain>
    </source>
</reference>
<keyword evidence="13" id="KW-1185">Reference proteome</keyword>
<proteinExistence type="inferred from homology"/>
<evidence type="ECO:0000256" key="9">
    <source>
        <dbReference type="ARBA" id="ARBA00023136"/>
    </source>
</evidence>
<keyword evidence="9 11" id="KW-0472">Membrane</keyword>
<evidence type="ECO:0000313" key="12">
    <source>
        <dbReference type="EMBL" id="KAK2148198.1"/>
    </source>
</evidence>
<feature type="transmembrane region" description="Helical" evidence="11">
    <location>
        <begin position="27"/>
        <end position="47"/>
    </location>
</feature>
<comment type="caution">
    <text evidence="12">The sequence shown here is derived from an EMBL/GenBank/DDBJ whole genome shotgun (WGS) entry which is preliminary data.</text>
</comment>
<keyword evidence="7 11" id="KW-1133">Transmembrane helix</keyword>
<sequence length="554" mass="62724">MLLIVMGISFPLAEIFAQSIPIGVFEGFYIYLFGMSIFFLIYVYLFLLRSSTSRCCQCREQSIEDTQREDALLNQTLPWRQKTISLSNQNHTGSFYLRLGAVGFGIGSLIHEGLMFGQQFETELAWKCINLAMVTRPIAQLMFTFIQLYFIFLNSKMLIHRYKICARFGLMHMVATNICVWLRVLVVETVREIQDEPVNSKDHTENSSLDPSSYTNLAHNNNAISDAVNGFDEVKFMKLREDGTPGKYMTTEYTPILLECLRYDIMGNVVKSASPYLYPCTIQYSLIAAGILLIMWRNIGTPAPVTPSSVSDSENDIQRHKKNNRVSVDCSGANRGLFFGIFMLVVIIISMIVFFVLVERPRFKASSIIVTHSSDILLYVLASLAVLIAAIRVRHLKFHRDRDNNLEELLLIISVTGVYVLAVFGLVAGKWCNSSEIRGPLVMASSVVVIFESTAQTLFIMNGLRRSALSNVHERRKPGREFVTFLLVCNIAMWGLNIFEVLRAAASPVLLEFYGVVAWNIIAHIAMPLAMFYRFHSIICLAAIWNNAYKLKVH</sequence>
<dbReference type="AlphaFoldDB" id="A0AAD9J8Q5"/>
<feature type="transmembrane region" description="Helical" evidence="11">
    <location>
        <begin position="134"/>
        <end position="152"/>
    </location>
</feature>
<evidence type="ECO:0000256" key="5">
    <source>
        <dbReference type="ARBA" id="ARBA00022692"/>
    </source>
</evidence>
<dbReference type="GO" id="GO:0015252">
    <property type="term" value="F:proton channel activity"/>
    <property type="evidence" value="ECO:0007669"/>
    <property type="project" value="InterPro"/>
</dbReference>
<evidence type="ECO:0000256" key="8">
    <source>
        <dbReference type="ARBA" id="ARBA00023065"/>
    </source>
</evidence>
<evidence type="ECO:0000256" key="10">
    <source>
        <dbReference type="ARBA" id="ARBA00023303"/>
    </source>
</evidence>
<feature type="transmembrane region" description="Helical" evidence="11">
    <location>
        <begin position="482"/>
        <end position="501"/>
    </location>
</feature>
<evidence type="ECO:0000256" key="4">
    <source>
        <dbReference type="ARBA" id="ARBA00022475"/>
    </source>
</evidence>